<evidence type="ECO:0000256" key="4">
    <source>
        <dbReference type="PROSITE-ProRule" id="PRU00409"/>
    </source>
</evidence>
<dbReference type="SUPFAM" id="SSF56059">
    <property type="entry name" value="Glutathione synthetase ATP-binding domain-like"/>
    <property type="match status" value="1"/>
</dbReference>
<dbReference type="EMBL" id="CACRSU010000047">
    <property type="protein sequence ID" value="VYT43585.1"/>
    <property type="molecule type" value="Genomic_DNA"/>
</dbReference>
<dbReference type="Pfam" id="PF18603">
    <property type="entry name" value="LAL_C2"/>
    <property type="match status" value="1"/>
</dbReference>
<dbReference type="InterPro" id="IPR011761">
    <property type="entry name" value="ATP-grasp"/>
</dbReference>
<organism evidence="6">
    <name type="scientific">Bacteroides intestinalis</name>
    <dbReference type="NCBI Taxonomy" id="329854"/>
    <lineage>
        <taxon>Bacteria</taxon>
        <taxon>Pseudomonadati</taxon>
        <taxon>Bacteroidota</taxon>
        <taxon>Bacteroidia</taxon>
        <taxon>Bacteroidales</taxon>
        <taxon>Bacteroidaceae</taxon>
        <taxon>Bacteroides</taxon>
    </lineage>
</organism>
<accession>A0A6N2WM53</accession>
<dbReference type="EC" id="6.3.2.28" evidence="6"/>
<dbReference type="AlphaFoldDB" id="A0A6N2WM53"/>
<evidence type="ECO:0000313" key="6">
    <source>
        <dbReference type="EMBL" id="VYT43585.1"/>
    </source>
</evidence>
<name>A0A6N2WM53_9BACE</name>
<dbReference type="InterPro" id="IPR040570">
    <property type="entry name" value="LAL_C2"/>
</dbReference>
<evidence type="ECO:0000256" key="3">
    <source>
        <dbReference type="ARBA" id="ARBA00022840"/>
    </source>
</evidence>
<evidence type="ECO:0000256" key="1">
    <source>
        <dbReference type="ARBA" id="ARBA00022598"/>
    </source>
</evidence>
<dbReference type="RefSeq" id="WP_138292883.1">
    <property type="nucleotide sequence ID" value="NZ_BAABZC010000003.1"/>
</dbReference>
<dbReference type="Pfam" id="PF13535">
    <property type="entry name" value="ATP-grasp_4"/>
    <property type="match status" value="1"/>
</dbReference>
<proteinExistence type="predicted"/>
<dbReference type="InterPro" id="IPR013815">
    <property type="entry name" value="ATP_grasp_subdomain_1"/>
</dbReference>
<dbReference type="GO" id="GO:0005524">
    <property type="term" value="F:ATP binding"/>
    <property type="evidence" value="ECO:0007669"/>
    <property type="project" value="UniProtKB-UniRule"/>
</dbReference>
<keyword evidence="2 4" id="KW-0547">Nucleotide-binding</keyword>
<dbReference type="InterPro" id="IPR016185">
    <property type="entry name" value="PreATP-grasp_dom_sf"/>
</dbReference>
<evidence type="ECO:0000256" key="2">
    <source>
        <dbReference type="ARBA" id="ARBA00022741"/>
    </source>
</evidence>
<dbReference type="PROSITE" id="PS50975">
    <property type="entry name" value="ATP_GRASP"/>
    <property type="match status" value="1"/>
</dbReference>
<dbReference type="PANTHER" id="PTHR43585:SF2">
    <property type="entry name" value="ATP-GRASP ENZYME FSQD"/>
    <property type="match status" value="1"/>
</dbReference>
<gene>
    <name evidence="6" type="primary">bacD</name>
    <name evidence="6" type="ORF">BILFYP9_03630</name>
</gene>
<dbReference type="GO" id="GO:0046872">
    <property type="term" value="F:metal ion binding"/>
    <property type="evidence" value="ECO:0007669"/>
    <property type="project" value="InterPro"/>
</dbReference>
<dbReference type="Gene3D" id="3.40.50.20">
    <property type="match status" value="1"/>
</dbReference>
<evidence type="ECO:0000259" key="5">
    <source>
        <dbReference type="PROSITE" id="PS50975"/>
    </source>
</evidence>
<dbReference type="Gene3D" id="3.30.470.20">
    <property type="entry name" value="ATP-grasp fold, B domain"/>
    <property type="match status" value="1"/>
</dbReference>
<dbReference type="Gene3D" id="3.30.1490.20">
    <property type="entry name" value="ATP-grasp fold, A domain"/>
    <property type="match status" value="1"/>
</dbReference>
<dbReference type="PANTHER" id="PTHR43585">
    <property type="entry name" value="FUMIPYRROLE BIOSYNTHESIS PROTEIN C"/>
    <property type="match status" value="1"/>
</dbReference>
<keyword evidence="3 4" id="KW-0067">ATP-binding</keyword>
<protein>
    <submittedName>
        <fullName evidence="6">Alanine-anticapsin ligase BacD</fullName>
        <ecNumber evidence="6">6.3.2.28</ecNumber>
    </submittedName>
</protein>
<feature type="domain" description="ATP-grasp" evidence="5">
    <location>
        <begin position="110"/>
        <end position="301"/>
    </location>
</feature>
<sequence length="399" mass="44642">MNNSQSILIFGVGMLQRSIIERAHKRGLFVVGIDPCADACCKDIVDAFEIVGGEDFEGTINVVRKYHISAIVTAATDKPLVMMARLAEILHLPFYSVETAQVSTDKLLMKQRFMQYGVPCAKGGILTDIERLDEQDFSYPVIVKPRDNSGSRGVMFCNNKADILVAWKEAMSYTRKASVLVEEYIDGSEYSIESVHVGGKSTVIQFTQKRITDFPYNVELGHIQPADLSEKVKEEIRCVIQRIGAALGFDNCCSHTELKISSSEIKVIETSPRLGGDFITSHLTPLSTGINIEDILLKLSLGEHIEENELVSVVEKYSGVRFFDLPEGEIKEVKNIDELKYIKGIQFYRFDLKKGDRVNKITSSLSRYGYALFQTNAHDELLRSFDECDKVLASAITIV</sequence>
<dbReference type="SUPFAM" id="SSF52440">
    <property type="entry name" value="PreATP-grasp domain"/>
    <property type="match status" value="1"/>
</dbReference>
<dbReference type="InterPro" id="IPR052032">
    <property type="entry name" value="ATP-dep_AA_Ligase"/>
</dbReference>
<reference evidence="6" key="1">
    <citation type="submission" date="2019-11" db="EMBL/GenBank/DDBJ databases">
        <authorList>
            <person name="Feng L."/>
        </authorList>
    </citation>
    <scope>NUCLEOTIDE SEQUENCE</scope>
    <source>
        <strain evidence="6">BintestinalisLFYP9</strain>
    </source>
</reference>
<keyword evidence="1 6" id="KW-0436">Ligase</keyword>
<dbReference type="GO" id="GO:0016874">
    <property type="term" value="F:ligase activity"/>
    <property type="evidence" value="ECO:0007669"/>
    <property type="project" value="UniProtKB-KW"/>
</dbReference>